<protein>
    <recommendedName>
        <fullName evidence="4 6">50S ribosomal protein L22</fullName>
    </recommendedName>
</protein>
<keyword evidence="2 5" id="KW-0689">Ribosomal protein</keyword>
<evidence type="ECO:0000256" key="4">
    <source>
        <dbReference type="NCBIfam" id="TIGR01038"/>
    </source>
</evidence>
<evidence type="ECO:0000256" key="5">
    <source>
        <dbReference type="RuleBase" id="RU004005"/>
    </source>
</evidence>
<dbReference type="Proteomes" id="UP000226712">
    <property type="component" value="Unassembled WGS sequence"/>
</dbReference>
<dbReference type="GO" id="GO:0022625">
    <property type="term" value="C:cytosolic large ribosomal subunit"/>
    <property type="evidence" value="ECO:0007669"/>
    <property type="project" value="UniProtKB-UniRule"/>
</dbReference>
<evidence type="ECO:0000256" key="2">
    <source>
        <dbReference type="ARBA" id="ARBA00022980"/>
    </source>
</evidence>
<evidence type="ECO:0000313" key="7">
    <source>
        <dbReference type="EMBL" id="MAG18036.1"/>
    </source>
</evidence>
<evidence type="ECO:0000256" key="1">
    <source>
        <dbReference type="ARBA" id="ARBA00009451"/>
    </source>
</evidence>
<dbReference type="NCBIfam" id="TIGR01038">
    <property type="entry name" value="uL22_arch_euk"/>
    <property type="match status" value="1"/>
</dbReference>
<evidence type="ECO:0000313" key="8">
    <source>
        <dbReference type="Proteomes" id="UP000226712"/>
    </source>
</evidence>
<reference evidence="8" key="1">
    <citation type="submission" date="2017-09" db="EMBL/GenBank/DDBJ databases">
        <title>The Reconstruction of 2,631 Draft Metagenome-Assembled Genomes from the Global Oceans.</title>
        <authorList>
            <person name="Tully B.J."/>
            <person name="Graham E.D."/>
            <person name="Heidelberg J.F."/>
        </authorList>
    </citation>
    <scope>NUCLEOTIDE SEQUENCE [LARGE SCALE GENOMIC DNA]</scope>
</reference>
<organism evidence="7 8">
    <name type="scientific">Candidatus Iainarchaeum sp</name>
    <dbReference type="NCBI Taxonomy" id="3101447"/>
    <lineage>
        <taxon>Archaea</taxon>
        <taxon>Candidatus Iainarchaeota</taxon>
        <taxon>Candidatus Iainarchaeia</taxon>
        <taxon>Candidatus Iainarchaeales</taxon>
        <taxon>Candidatus Iainarchaeaceae</taxon>
        <taxon>Candidatus Iainarchaeum</taxon>
    </lineage>
</organism>
<dbReference type="AlphaFoldDB" id="A0A2D6LPA1"/>
<dbReference type="Gene3D" id="3.90.470.10">
    <property type="entry name" value="Ribosomal protein L22/L17"/>
    <property type="match status" value="1"/>
</dbReference>
<keyword evidence="6" id="KW-0699">rRNA-binding</keyword>
<dbReference type="PANTHER" id="PTHR11593:SF10">
    <property type="entry name" value="60S RIBOSOMAL PROTEIN L17"/>
    <property type="match status" value="1"/>
</dbReference>
<dbReference type="GO" id="GO:0002181">
    <property type="term" value="P:cytoplasmic translation"/>
    <property type="evidence" value="ECO:0007669"/>
    <property type="project" value="TreeGrafter"/>
</dbReference>
<dbReference type="InterPro" id="IPR036394">
    <property type="entry name" value="Ribosomal_uL22_sf"/>
</dbReference>
<dbReference type="EMBL" id="NZBD01000004">
    <property type="protein sequence ID" value="MAG18036.1"/>
    <property type="molecule type" value="Genomic_DNA"/>
</dbReference>
<comment type="caution">
    <text evidence="7">The sequence shown here is derived from an EMBL/GenBank/DDBJ whole genome shotgun (WGS) entry which is preliminary data.</text>
</comment>
<dbReference type="GO" id="GO:0019843">
    <property type="term" value="F:rRNA binding"/>
    <property type="evidence" value="ECO:0007669"/>
    <property type="project" value="UniProtKB-KW"/>
</dbReference>
<gene>
    <name evidence="7" type="primary">rplV</name>
    <name evidence="7" type="ORF">CL944_01015</name>
</gene>
<dbReference type="InterPro" id="IPR005721">
    <property type="entry name" value="Ribosomal_uL22_euk/arc"/>
</dbReference>
<evidence type="ECO:0000256" key="3">
    <source>
        <dbReference type="ARBA" id="ARBA00023274"/>
    </source>
</evidence>
<proteinExistence type="inferred from homology"/>
<evidence type="ECO:0000256" key="6">
    <source>
        <dbReference type="RuleBase" id="RU004007"/>
    </source>
</evidence>
<comment type="subunit">
    <text evidence="6">Part of the 50S ribosomal subunit.</text>
</comment>
<dbReference type="SUPFAM" id="SSF54843">
    <property type="entry name" value="Ribosomal protein L22"/>
    <property type="match status" value="1"/>
</dbReference>
<comment type="similarity">
    <text evidence="1 5">Belongs to the universal ribosomal protein uL22 family.</text>
</comment>
<keyword evidence="3 5" id="KW-0687">Ribonucleoprotein</keyword>
<dbReference type="PANTHER" id="PTHR11593">
    <property type="entry name" value="60S RIBOSOMAL PROTEIN L17"/>
    <property type="match status" value="1"/>
</dbReference>
<name>A0A2D6LPA1_9ARCH</name>
<dbReference type="InterPro" id="IPR001063">
    <property type="entry name" value="Ribosomal_uL22"/>
</dbReference>
<sequence length="156" mass="17864">MVKKTMQVQKINSKKTAQAMMKNKPVSLKYSTEIISNIKGKRVDKSLAWLQRIINEEEFLPLRKYNKKIGHKKGASKGFTKIGRYPKRCLTAFVELLESVQANADYKGLDSENLLITHMFASQGFQRASYQSQGRISGKRRQNKSTHLEIVVMEAK</sequence>
<comment type="function">
    <text evidence="6">This protein binds specifically to 23S rRNA. It makes multiple contacts with different domains of the 23S rRNA in the assembled 50S subunit and ribosome.</text>
</comment>
<accession>A0A2D6LPA1</accession>
<dbReference type="GO" id="GO:0003735">
    <property type="term" value="F:structural constituent of ribosome"/>
    <property type="evidence" value="ECO:0007669"/>
    <property type="project" value="UniProtKB-UniRule"/>
</dbReference>
<dbReference type="Pfam" id="PF00237">
    <property type="entry name" value="Ribosomal_L22"/>
    <property type="match status" value="1"/>
</dbReference>
<keyword evidence="6" id="KW-0694">RNA-binding</keyword>